<organism evidence="1 2">
    <name type="scientific">Trifolium pratense</name>
    <name type="common">Red clover</name>
    <dbReference type="NCBI Taxonomy" id="57577"/>
    <lineage>
        <taxon>Eukaryota</taxon>
        <taxon>Viridiplantae</taxon>
        <taxon>Streptophyta</taxon>
        <taxon>Embryophyta</taxon>
        <taxon>Tracheophyta</taxon>
        <taxon>Spermatophyta</taxon>
        <taxon>Magnoliopsida</taxon>
        <taxon>eudicotyledons</taxon>
        <taxon>Gunneridae</taxon>
        <taxon>Pentapetalae</taxon>
        <taxon>rosids</taxon>
        <taxon>fabids</taxon>
        <taxon>Fabales</taxon>
        <taxon>Fabaceae</taxon>
        <taxon>Papilionoideae</taxon>
        <taxon>50 kb inversion clade</taxon>
        <taxon>NPAAA clade</taxon>
        <taxon>Hologalegina</taxon>
        <taxon>IRL clade</taxon>
        <taxon>Trifolieae</taxon>
        <taxon>Trifolium</taxon>
    </lineage>
</organism>
<gene>
    <name evidence="1" type="ORF">MILVUS5_LOCUS7481</name>
</gene>
<protein>
    <submittedName>
        <fullName evidence="1">Uncharacterized protein</fullName>
    </submittedName>
</protein>
<sequence length="341" mass="39414">MHQPKSIPMHLHPSWEKVCLPKDKGDLGIKNLALFNLALLCKWKWRCLNERNTIWYEFLNFRYGPFPSTIFTSNIGSVRRKDSLCSMGGRTDEEAGWFTCNINSVLGDGSSINFWREKWIGSEPLCSTFPNLFRVERHKVATVANKGRWDIGIWRWIWDWSEALSLDAAAELVVLKGFLVGITPHMNVEDKHRWIANPLGIYSVKSCYSILISIYNQHLLQPDVERALHELWLNDIPSKVSVFCWRLLQNKLATRDNLSAKGIITNFVSRSCTFCFNVIESCDHLFFSCPLAKRVWDGIHSWMGTNFISLETGWGHFLAFGSFLKSSRHNKVRHLIWCTTT</sequence>
<comment type="caution">
    <text evidence="1">The sequence shown here is derived from an EMBL/GenBank/DDBJ whole genome shotgun (WGS) entry which is preliminary data.</text>
</comment>
<evidence type="ECO:0000313" key="1">
    <source>
        <dbReference type="EMBL" id="CAJ2637084.1"/>
    </source>
</evidence>
<dbReference type="Proteomes" id="UP001177021">
    <property type="component" value="Unassembled WGS sequence"/>
</dbReference>
<evidence type="ECO:0000313" key="2">
    <source>
        <dbReference type="Proteomes" id="UP001177021"/>
    </source>
</evidence>
<reference evidence="1" key="1">
    <citation type="submission" date="2023-10" db="EMBL/GenBank/DDBJ databases">
        <authorList>
            <person name="Rodriguez Cubillos JULIANA M."/>
            <person name="De Vega J."/>
        </authorList>
    </citation>
    <scope>NUCLEOTIDE SEQUENCE</scope>
</reference>
<dbReference type="EMBL" id="CASHSV030000013">
    <property type="protein sequence ID" value="CAJ2637084.1"/>
    <property type="molecule type" value="Genomic_DNA"/>
</dbReference>
<proteinExistence type="predicted"/>
<name>A0ACB0IXP1_TRIPR</name>
<accession>A0ACB0IXP1</accession>
<keyword evidence="2" id="KW-1185">Reference proteome</keyword>